<protein>
    <submittedName>
        <fullName evidence="1">Uncharacterized protein</fullName>
    </submittedName>
</protein>
<dbReference type="Proteomes" id="UP001225356">
    <property type="component" value="Unassembled WGS sequence"/>
</dbReference>
<evidence type="ECO:0000313" key="2">
    <source>
        <dbReference type="Proteomes" id="UP001225356"/>
    </source>
</evidence>
<gene>
    <name evidence="1" type="ORF">J2853_008551</name>
</gene>
<keyword evidence="2" id="KW-1185">Reference proteome</keyword>
<evidence type="ECO:0000313" key="1">
    <source>
        <dbReference type="EMBL" id="MDP9849340.1"/>
    </source>
</evidence>
<comment type="caution">
    <text evidence="1">The sequence shown here is derived from an EMBL/GenBank/DDBJ whole genome shotgun (WGS) entry which is preliminary data.</text>
</comment>
<proteinExistence type="predicted"/>
<sequence>MLPTKGLALLGLTGAGSMVALKVYAGVTAPEIPPDKLREIAKVFYRLADDIDGGTGKNAPNGIADRGDDLASAVWNNPKNEGPAVDAFQRLYQGILSGYAPQLAKDCRVVAIGCEAYAEQIEEVNKSLAQCEDLILQIVWLVAFQPMTTALYGVAVARIAALVKVAKGLKSAFALNAAKIMEMTIPKYAMTTLLYMVMDGAAYATGSMALTKTTQLAHGQPIGSLKENAAEFGKIVGANGAYVLGYDAAKLPLRGAPTTRGIELGARLVGSAGAYTPTYSLLDDDGQVMTTDEEWASKITGHGLRAAIFPPGWKFR</sequence>
<name>A0ABT9QRF7_9ACTN</name>
<reference evidence="1 2" key="1">
    <citation type="submission" date="2023-07" db="EMBL/GenBank/DDBJ databases">
        <title>Sequencing the genomes of 1000 actinobacteria strains.</title>
        <authorList>
            <person name="Klenk H.-P."/>
        </authorList>
    </citation>
    <scope>NUCLEOTIDE SEQUENCE [LARGE SCALE GENOMIC DNA]</scope>
    <source>
        <strain evidence="1 2">DSM 46740</strain>
    </source>
</reference>
<dbReference type="RefSeq" id="WP_307567137.1">
    <property type="nucleotide sequence ID" value="NZ_JAUSQU010000001.1"/>
</dbReference>
<dbReference type="EMBL" id="JAUSQU010000001">
    <property type="protein sequence ID" value="MDP9849340.1"/>
    <property type="molecule type" value="Genomic_DNA"/>
</dbReference>
<accession>A0ABT9QRF7</accession>
<organism evidence="1 2">
    <name type="scientific">Streptosporangium lutulentum</name>
    <dbReference type="NCBI Taxonomy" id="1461250"/>
    <lineage>
        <taxon>Bacteria</taxon>
        <taxon>Bacillati</taxon>
        <taxon>Actinomycetota</taxon>
        <taxon>Actinomycetes</taxon>
        <taxon>Streptosporangiales</taxon>
        <taxon>Streptosporangiaceae</taxon>
        <taxon>Streptosporangium</taxon>
    </lineage>
</organism>